<evidence type="ECO:0000313" key="1">
    <source>
        <dbReference type="EMBL" id="GES00754.1"/>
    </source>
</evidence>
<dbReference type="RefSeq" id="WP_155337071.1">
    <property type="nucleotide sequence ID" value="NZ_BAAABN010000098.1"/>
</dbReference>
<dbReference type="AlphaFoldDB" id="A0A5M3VWE3"/>
<dbReference type="EMBL" id="BLAD01000046">
    <property type="protein sequence ID" value="GES00754.1"/>
    <property type="molecule type" value="Genomic_DNA"/>
</dbReference>
<dbReference type="OrthoDB" id="9806213at2"/>
<evidence type="ECO:0000313" key="2">
    <source>
        <dbReference type="Proteomes" id="UP000334990"/>
    </source>
</evidence>
<comment type="caution">
    <text evidence="1">The sequence shown here is derived from an EMBL/GenBank/DDBJ whole genome shotgun (WGS) entry which is preliminary data.</text>
</comment>
<accession>A0A5M3VWE3</accession>
<organism evidence="1 2">
    <name type="scientific">Acrocarpospora corrugata</name>
    <dbReference type="NCBI Taxonomy" id="35763"/>
    <lineage>
        <taxon>Bacteria</taxon>
        <taxon>Bacillati</taxon>
        <taxon>Actinomycetota</taxon>
        <taxon>Actinomycetes</taxon>
        <taxon>Streptosporangiales</taxon>
        <taxon>Streptosporangiaceae</taxon>
        <taxon>Acrocarpospora</taxon>
    </lineage>
</organism>
<reference evidence="1 2" key="1">
    <citation type="submission" date="2019-10" db="EMBL/GenBank/DDBJ databases">
        <title>Whole genome shotgun sequence of Acrocarpospora corrugata NBRC 13972.</title>
        <authorList>
            <person name="Ichikawa N."/>
            <person name="Kimura A."/>
            <person name="Kitahashi Y."/>
            <person name="Komaki H."/>
            <person name="Oguchi A."/>
        </authorList>
    </citation>
    <scope>NUCLEOTIDE SEQUENCE [LARGE SCALE GENOMIC DNA]</scope>
    <source>
        <strain evidence="1 2">NBRC 13972</strain>
    </source>
</reference>
<protein>
    <submittedName>
        <fullName evidence="1">Uncharacterized protein</fullName>
    </submittedName>
</protein>
<proteinExistence type="predicted"/>
<keyword evidence="2" id="KW-1185">Reference proteome</keyword>
<gene>
    <name evidence="1" type="ORF">Acor_28180</name>
</gene>
<sequence>MARVPLAQESGPNTANWLFITTGTGNRPREVEIKTTENGKSTLSLRPITTEWVDLVLARVGDAVVSLYRPDGGIWWVGARWHRADLPDTLQWGIAAYTDWDSFGPLQTDPMAANEKVLKGKPDLRLSVDYVRFLQPRIPAGTDLLDPGSIKDDALIQSLTLG</sequence>
<dbReference type="Proteomes" id="UP000334990">
    <property type="component" value="Unassembled WGS sequence"/>
</dbReference>
<name>A0A5M3VWE3_9ACTN</name>